<dbReference type="RefSeq" id="WP_135526101.1">
    <property type="nucleotide sequence ID" value="NZ_SRLH01000004.1"/>
</dbReference>
<evidence type="ECO:0000313" key="2">
    <source>
        <dbReference type="EMBL" id="TGD57929.1"/>
    </source>
</evidence>
<evidence type="ECO:0000256" key="1">
    <source>
        <dbReference type="SAM" id="SignalP"/>
    </source>
</evidence>
<gene>
    <name evidence="2" type="ORF">E4635_07925</name>
</gene>
<evidence type="ECO:0000313" key="3">
    <source>
        <dbReference type="Proteomes" id="UP000297407"/>
    </source>
</evidence>
<protein>
    <recommendedName>
        <fullName evidence="4">HEAT repeat domain-containing protein</fullName>
    </recommendedName>
</protein>
<dbReference type="InterPro" id="IPR016024">
    <property type="entry name" value="ARM-type_fold"/>
</dbReference>
<proteinExistence type="predicted"/>
<organism evidence="2 3">
    <name type="scientific">Flavobacterium humi</name>
    <dbReference type="NCBI Taxonomy" id="2562683"/>
    <lineage>
        <taxon>Bacteria</taxon>
        <taxon>Pseudomonadati</taxon>
        <taxon>Bacteroidota</taxon>
        <taxon>Flavobacteriia</taxon>
        <taxon>Flavobacteriales</taxon>
        <taxon>Flavobacteriaceae</taxon>
        <taxon>Flavobacterium</taxon>
    </lineage>
</organism>
<reference evidence="2 3" key="1">
    <citation type="submission" date="2019-04" db="EMBL/GenBank/DDBJ databases">
        <title>Flavobacterium sp. strain DS2-A Genome sequencing and assembly.</title>
        <authorList>
            <person name="Kim I."/>
        </authorList>
    </citation>
    <scope>NUCLEOTIDE SEQUENCE [LARGE SCALE GENOMIC DNA]</scope>
    <source>
        <strain evidence="2 3">DS2-A</strain>
    </source>
</reference>
<comment type="caution">
    <text evidence="2">The sequence shown here is derived from an EMBL/GenBank/DDBJ whole genome shotgun (WGS) entry which is preliminary data.</text>
</comment>
<dbReference type="AlphaFoldDB" id="A0A4Z0L9S0"/>
<dbReference type="OrthoDB" id="9853256at2"/>
<accession>A0A4Z0L9S0</accession>
<keyword evidence="3" id="KW-1185">Reference proteome</keyword>
<dbReference type="InterPro" id="IPR011989">
    <property type="entry name" value="ARM-like"/>
</dbReference>
<feature type="chain" id="PRO_5021503739" description="HEAT repeat domain-containing protein" evidence="1">
    <location>
        <begin position="20"/>
        <end position="345"/>
    </location>
</feature>
<evidence type="ECO:0008006" key="4">
    <source>
        <dbReference type="Google" id="ProtNLM"/>
    </source>
</evidence>
<dbReference type="SUPFAM" id="SSF48371">
    <property type="entry name" value="ARM repeat"/>
    <property type="match status" value="1"/>
</dbReference>
<name>A0A4Z0L9S0_9FLAO</name>
<keyword evidence="1" id="KW-0732">Signal</keyword>
<dbReference type="Proteomes" id="UP000297407">
    <property type="component" value="Unassembled WGS sequence"/>
</dbReference>
<dbReference type="EMBL" id="SRLH01000004">
    <property type="protein sequence ID" value="TGD57929.1"/>
    <property type="molecule type" value="Genomic_DNA"/>
</dbReference>
<dbReference type="Gene3D" id="1.25.10.10">
    <property type="entry name" value="Leucine-rich Repeat Variant"/>
    <property type="match status" value="1"/>
</dbReference>
<feature type="signal peptide" evidence="1">
    <location>
        <begin position="1"/>
        <end position="19"/>
    </location>
</feature>
<sequence>MKTYIILTLLLFSSAVVFPQQTKRDSILRNVEEYKGRVLKDAAVFINTSNTTEQRIKAIQKHAIIYDDQQKAMFKRIVLSENEKPEIRALALNKIYAEADKDNEFLNQIMRWFSNPQTPKALRDETLSLIGNLSFSSMPGILEPYHKMVEDPDVAFREFAFSKLVLNGDARAQQLLIRGLEGQNTKPLDNLTAIRILSSAPKKDFYPAVYKILLETQNEDERLLAIQTLGGYPAAKEKLASIFMSREEKSKFRENALISFYNYNKRETVTYLTEILGDPSASADLKIIAIQLAINERKAISYRKKAKKADKLDTLIRDISNGRNDADKELTAIAKKYLLLVRPVF</sequence>